<proteinExistence type="predicted"/>
<evidence type="ECO:0000313" key="1">
    <source>
        <dbReference type="EMBL" id="KIK27018.1"/>
    </source>
</evidence>
<dbReference type="InterPro" id="IPR018793">
    <property type="entry name" value="Cyt_c_oxidase_assmbl_Pet191"/>
</dbReference>
<dbReference type="OrthoDB" id="282149at2759"/>
<dbReference type="Pfam" id="PF10203">
    <property type="entry name" value="Pet191_N"/>
    <property type="match status" value="1"/>
</dbReference>
<organism evidence="1 2">
    <name type="scientific">Pisolithus microcarpus 441</name>
    <dbReference type="NCBI Taxonomy" id="765257"/>
    <lineage>
        <taxon>Eukaryota</taxon>
        <taxon>Fungi</taxon>
        <taxon>Dikarya</taxon>
        <taxon>Basidiomycota</taxon>
        <taxon>Agaricomycotina</taxon>
        <taxon>Agaricomycetes</taxon>
        <taxon>Agaricomycetidae</taxon>
        <taxon>Boletales</taxon>
        <taxon>Sclerodermatineae</taxon>
        <taxon>Pisolithaceae</taxon>
        <taxon>Pisolithus</taxon>
    </lineage>
</organism>
<reference evidence="2" key="2">
    <citation type="submission" date="2015-01" db="EMBL/GenBank/DDBJ databases">
        <title>Evolutionary Origins and Diversification of the Mycorrhizal Mutualists.</title>
        <authorList>
            <consortium name="DOE Joint Genome Institute"/>
            <consortium name="Mycorrhizal Genomics Consortium"/>
            <person name="Kohler A."/>
            <person name="Kuo A."/>
            <person name="Nagy L.G."/>
            <person name="Floudas D."/>
            <person name="Copeland A."/>
            <person name="Barry K.W."/>
            <person name="Cichocki N."/>
            <person name="Veneault-Fourrey C."/>
            <person name="LaButti K."/>
            <person name="Lindquist E.A."/>
            <person name="Lipzen A."/>
            <person name="Lundell T."/>
            <person name="Morin E."/>
            <person name="Murat C."/>
            <person name="Riley R."/>
            <person name="Ohm R."/>
            <person name="Sun H."/>
            <person name="Tunlid A."/>
            <person name="Henrissat B."/>
            <person name="Grigoriev I.V."/>
            <person name="Hibbett D.S."/>
            <person name="Martin F."/>
        </authorList>
    </citation>
    <scope>NUCLEOTIDE SEQUENCE [LARGE SCALE GENOMIC DNA]</scope>
    <source>
        <strain evidence="2">441</strain>
    </source>
</reference>
<reference evidence="1 2" key="1">
    <citation type="submission" date="2014-04" db="EMBL/GenBank/DDBJ databases">
        <authorList>
            <consortium name="DOE Joint Genome Institute"/>
            <person name="Kuo A."/>
            <person name="Kohler A."/>
            <person name="Costa M.D."/>
            <person name="Nagy L.G."/>
            <person name="Floudas D."/>
            <person name="Copeland A."/>
            <person name="Barry K.W."/>
            <person name="Cichocki N."/>
            <person name="Veneault-Fourrey C."/>
            <person name="LaButti K."/>
            <person name="Lindquist E.A."/>
            <person name="Lipzen A."/>
            <person name="Lundell T."/>
            <person name="Morin E."/>
            <person name="Murat C."/>
            <person name="Sun H."/>
            <person name="Tunlid A."/>
            <person name="Henrissat B."/>
            <person name="Grigoriev I.V."/>
            <person name="Hibbett D.S."/>
            <person name="Martin F."/>
            <person name="Nordberg H.P."/>
            <person name="Cantor M.N."/>
            <person name="Hua S.X."/>
        </authorList>
    </citation>
    <scope>NUCLEOTIDE SEQUENCE [LARGE SCALE GENOMIC DNA]</scope>
    <source>
        <strain evidence="1 2">441</strain>
    </source>
</reference>
<feature type="non-terminal residue" evidence="1">
    <location>
        <position position="1"/>
    </location>
</feature>
<accession>A0A0D0A4U4</accession>
<keyword evidence="2" id="KW-1185">Reference proteome</keyword>
<evidence type="ECO:0000313" key="2">
    <source>
        <dbReference type="Proteomes" id="UP000054018"/>
    </source>
</evidence>
<dbReference type="HOGENOM" id="CLU_2850550_0_0_1"/>
<dbReference type="AlphaFoldDB" id="A0A0D0A4U4"/>
<dbReference type="EMBL" id="KN833698">
    <property type="protein sequence ID" value="KIK27018.1"/>
    <property type="molecule type" value="Genomic_DNA"/>
</dbReference>
<name>A0A0D0A4U4_9AGAM</name>
<gene>
    <name evidence="1" type="ORF">PISMIDRAFT_93826</name>
</gene>
<dbReference type="Proteomes" id="UP000054018">
    <property type="component" value="Unassembled WGS sequence"/>
</dbReference>
<sequence>LSSSPDALLRALKTCLLKTDYVQKHERRPYNCLKCHTNERPQPCQNLRKTTSGTWSVLLPAAPTA</sequence>
<protein>
    <submittedName>
        <fullName evidence="1">Uncharacterized protein</fullName>
    </submittedName>
</protein>